<name>A0A1F5SM93_9BACT</name>
<accession>A0A1F5SM93</accession>
<proteinExistence type="predicted"/>
<protein>
    <submittedName>
        <fullName evidence="1">Uncharacterized protein</fullName>
    </submittedName>
</protein>
<reference evidence="1 2" key="1">
    <citation type="journal article" date="2016" name="Nat. Commun.">
        <title>Thousands of microbial genomes shed light on interconnected biogeochemical processes in an aquifer system.</title>
        <authorList>
            <person name="Anantharaman K."/>
            <person name="Brown C.T."/>
            <person name="Hug L.A."/>
            <person name="Sharon I."/>
            <person name="Castelle C.J."/>
            <person name="Probst A.J."/>
            <person name="Thomas B.C."/>
            <person name="Singh A."/>
            <person name="Wilkins M.J."/>
            <person name="Karaoz U."/>
            <person name="Brodie E.L."/>
            <person name="Williams K.H."/>
            <person name="Hubbard S.S."/>
            <person name="Banfield J.F."/>
        </authorList>
    </citation>
    <scope>NUCLEOTIDE SEQUENCE [LARGE SCALE GENOMIC DNA]</scope>
</reference>
<dbReference type="STRING" id="1797994.A2227_01820"/>
<sequence length="121" mass="13675">MGGYVICGDSGDKWSLTYLPHMAAVEQIKKLVKEYVESVDGLSVEGIESMLACARINFGIEVLCQTLLTSNFYFNFKFIADTRNEIKAIIQSFPAHEEPYQYLKALLDDLNGRIEHYDTVA</sequence>
<dbReference type="Proteomes" id="UP000178367">
    <property type="component" value="Unassembled WGS sequence"/>
</dbReference>
<comment type="caution">
    <text evidence="1">The sequence shown here is derived from an EMBL/GenBank/DDBJ whole genome shotgun (WGS) entry which is preliminary data.</text>
</comment>
<gene>
    <name evidence="1" type="ORF">A2227_01820</name>
</gene>
<evidence type="ECO:0000313" key="2">
    <source>
        <dbReference type="Proteomes" id="UP000178367"/>
    </source>
</evidence>
<evidence type="ECO:0000313" key="1">
    <source>
        <dbReference type="EMBL" id="OGF27563.1"/>
    </source>
</evidence>
<dbReference type="EMBL" id="MFGB01000007">
    <property type="protein sequence ID" value="OGF27563.1"/>
    <property type="molecule type" value="Genomic_DNA"/>
</dbReference>
<dbReference type="AlphaFoldDB" id="A0A1F5SM93"/>
<organism evidence="1 2">
    <name type="scientific">Candidatus Falkowbacteria bacterium RIFOXYA2_FULL_47_19</name>
    <dbReference type="NCBI Taxonomy" id="1797994"/>
    <lineage>
        <taxon>Bacteria</taxon>
        <taxon>Candidatus Falkowiibacteriota</taxon>
    </lineage>
</organism>